<keyword evidence="2" id="KW-0812">Transmembrane</keyword>
<accession>A0A840NFH0</accession>
<feature type="region of interest" description="Disordered" evidence="1">
    <location>
        <begin position="1"/>
        <end position="25"/>
    </location>
</feature>
<evidence type="ECO:0000313" key="4">
    <source>
        <dbReference type="Proteomes" id="UP000580474"/>
    </source>
</evidence>
<dbReference type="Proteomes" id="UP000580474">
    <property type="component" value="Unassembled WGS sequence"/>
</dbReference>
<keyword evidence="4" id="KW-1185">Reference proteome</keyword>
<evidence type="ECO:0000256" key="2">
    <source>
        <dbReference type="SAM" id="Phobius"/>
    </source>
</evidence>
<feature type="compositionally biased region" description="Basic and acidic residues" evidence="1">
    <location>
        <begin position="13"/>
        <end position="25"/>
    </location>
</feature>
<name>A0A840NFH0_9PSEU</name>
<reference evidence="3 4" key="1">
    <citation type="submission" date="2020-08" db="EMBL/GenBank/DDBJ databases">
        <title>Sequencing the genomes of 1000 actinobacteria strains.</title>
        <authorList>
            <person name="Klenk H.-P."/>
        </authorList>
    </citation>
    <scope>NUCLEOTIDE SEQUENCE [LARGE SCALE GENOMIC DNA]</scope>
    <source>
        <strain evidence="3 4">DSM 45582</strain>
    </source>
</reference>
<proteinExistence type="predicted"/>
<feature type="transmembrane region" description="Helical" evidence="2">
    <location>
        <begin position="30"/>
        <end position="52"/>
    </location>
</feature>
<gene>
    <name evidence="3" type="ORF">BJ969_004254</name>
</gene>
<evidence type="ECO:0000256" key="1">
    <source>
        <dbReference type="SAM" id="MobiDB-lite"/>
    </source>
</evidence>
<dbReference type="EMBL" id="JACHIV010000001">
    <property type="protein sequence ID" value="MBB5071166.1"/>
    <property type="molecule type" value="Genomic_DNA"/>
</dbReference>
<evidence type="ECO:0000313" key="3">
    <source>
        <dbReference type="EMBL" id="MBB5071166.1"/>
    </source>
</evidence>
<dbReference type="RefSeq" id="WP_184481298.1">
    <property type="nucleotide sequence ID" value="NZ_JACHIV010000001.1"/>
</dbReference>
<organism evidence="3 4">
    <name type="scientific">Saccharopolyspora gloriosae</name>
    <dbReference type="NCBI Taxonomy" id="455344"/>
    <lineage>
        <taxon>Bacteria</taxon>
        <taxon>Bacillati</taxon>
        <taxon>Actinomycetota</taxon>
        <taxon>Actinomycetes</taxon>
        <taxon>Pseudonocardiales</taxon>
        <taxon>Pseudonocardiaceae</taxon>
        <taxon>Saccharopolyspora</taxon>
    </lineage>
</organism>
<sequence length="53" mass="5801">MSDSGEGTTFMQWRERAQSEVQEERPQLRAVMITAAVVVLVGIIVGVVVLLLS</sequence>
<keyword evidence="2" id="KW-0472">Membrane</keyword>
<comment type="caution">
    <text evidence="3">The sequence shown here is derived from an EMBL/GenBank/DDBJ whole genome shotgun (WGS) entry which is preliminary data.</text>
</comment>
<keyword evidence="2" id="KW-1133">Transmembrane helix</keyword>
<protein>
    <submittedName>
        <fullName evidence="3">Uncharacterized protein</fullName>
    </submittedName>
</protein>
<feature type="compositionally biased region" description="Polar residues" evidence="1">
    <location>
        <begin position="1"/>
        <end position="11"/>
    </location>
</feature>
<dbReference type="AlphaFoldDB" id="A0A840NFH0"/>